<evidence type="ECO:0000259" key="6">
    <source>
        <dbReference type="SMART" id="SM00862"/>
    </source>
</evidence>
<dbReference type="EMBL" id="BAAANY010000004">
    <property type="protein sequence ID" value="GAA1664402.1"/>
    <property type="molecule type" value="Genomic_DNA"/>
</dbReference>
<name>A0ABN2G327_9ACTN</name>
<evidence type="ECO:0000256" key="4">
    <source>
        <dbReference type="ARBA" id="ARBA00023163"/>
    </source>
</evidence>
<organism evidence="8 9">
    <name type="scientific">Fodinicola feengrottensis</name>
    <dbReference type="NCBI Taxonomy" id="435914"/>
    <lineage>
        <taxon>Bacteria</taxon>
        <taxon>Bacillati</taxon>
        <taxon>Actinomycetota</taxon>
        <taxon>Actinomycetes</taxon>
        <taxon>Mycobacteriales</taxon>
        <taxon>Fodinicola</taxon>
    </lineage>
</organism>
<evidence type="ECO:0000259" key="7">
    <source>
        <dbReference type="SMART" id="SM01043"/>
    </source>
</evidence>
<dbReference type="SUPFAM" id="SSF46894">
    <property type="entry name" value="C-terminal effector domain of the bipartite response regulators"/>
    <property type="match status" value="1"/>
</dbReference>
<dbReference type="InterPro" id="IPR005158">
    <property type="entry name" value="BTAD"/>
</dbReference>
<keyword evidence="3" id="KW-0238">DNA-binding</keyword>
<feature type="transmembrane region" description="Helical" evidence="5">
    <location>
        <begin position="277"/>
        <end position="297"/>
    </location>
</feature>
<sequence length="626" mass="68585">MGADFLVLALGPLQLGGECAVEMTAEKPQRLLAALALQPNRWVSTAELTEALWPEGAPASARGNLKTYVHLLRQLLPAVGEQQRIDSRKGSYRLVVSRDELDVTTFEDLIAAARTTLADGEAGLAADRAAAALRLWRGEPFESLSGHAAEIERVRLAELRHSAADCRADALLADGRADEAIALLRPLASADSLREASWERLMRALIQAGRPAEALRTYHELRTGLASELGTEPGPGPRRLYNQLLDADREAGDDVRMSPPAVVSPPVKRQWPGRRNLVIAACIVFVLLVAGGAYAFWPQPTPDQKLMQLVNSTDPIQKRPITMPPPGHLIFGMSNGVDDTSKSPLYQQAPLGMVTQYYYERSMLAQVLPGWSKNEIPKTYAAGKAIHLMVDSPHPNQDEPLPFSDKQGSFCGFRYPLSDDFLPDMRTLAMGFAGKKDGPPLFVSMFNGVDKHLCGEGVYDSPATTAYAQALKVRYLQAIRIFHAYAPNSRVGLDLDGWLLEGGDTNQGKNLVLVNYFSDVLKQSDFQTFSAFEHDGNIDSVTTMTRYLGRFGPVMVCRFAPDGSIPNFDSDLNTMMTPSFLKTVTAQGLFAWNFDDDTQFDSKKQPQQFAETLNAVRKFGASAAPA</sequence>
<dbReference type="SMART" id="SM01043">
    <property type="entry name" value="BTAD"/>
    <property type="match status" value="1"/>
</dbReference>
<proteinExistence type="inferred from homology"/>
<protein>
    <recommendedName>
        <fullName evidence="10">OmpR/PhoB-type domain-containing protein</fullName>
    </recommendedName>
</protein>
<evidence type="ECO:0000313" key="9">
    <source>
        <dbReference type="Proteomes" id="UP001500618"/>
    </source>
</evidence>
<dbReference type="SUPFAM" id="SSF48452">
    <property type="entry name" value="TPR-like"/>
    <property type="match status" value="1"/>
</dbReference>
<evidence type="ECO:0000313" key="8">
    <source>
        <dbReference type="EMBL" id="GAA1664402.1"/>
    </source>
</evidence>
<dbReference type="InterPro" id="IPR011990">
    <property type="entry name" value="TPR-like_helical_dom_sf"/>
</dbReference>
<gene>
    <name evidence="8" type="ORF">GCM10009765_12470</name>
</gene>
<evidence type="ECO:0000256" key="5">
    <source>
        <dbReference type="SAM" id="Phobius"/>
    </source>
</evidence>
<keyword evidence="5" id="KW-1133">Transmembrane helix</keyword>
<keyword evidence="5" id="KW-0812">Transmembrane</keyword>
<evidence type="ECO:0000256" key="2">
    <source>
        <dbReference type="ARBA" id="ARBA00023015"/>
    </source>
</evidence>
<dbReference type="CDD" id="cd15831">
    <property type="entry name" value="BTAD"/>
    <property type="match status" value="1"/>
</dbReference>
<feature type="domain" description="OmpR/PhoB-type" evidence="6">
    <location>
        <begin position="18"/>
        <end position="94"/>
    </location>
</feature>
<reference evidence="8 9" key="1">
    <citation type="journal article" date="2019" name="Int. J. Syst. Evol. Microbiol.">
        <title>The Global Catalogue of Microorganisms (GCM) 10K type strain sequencing project: providing services to taxonomists for standard genome sequencing and annotation.</title>
        <authorList>
            <consortium name="The Broad Institute Genomics Platform"/>
            <consortium name="The Broad Institute Genome Sequencing Center for Infectious Disease"/>
            <person name="Wu L."/>
            <person name="Ma J."/>
        </authorList>
    </citation>
    <scope>NUCLEOTIDE SEQUENCE [LARGE SCALE GENOMIC DNA]</scope>
    <source>
        <strain evidence="8 9">JCM 14718</strain>
    </source>
</reference>
<dbReference type="InterPro" id="IPR051677">
    <property type="entry name" value="AfsR-DnrI-RedD_regulator"/>
</dbReference>
<evidence type="ECO:0008006" key="10">
    <source>
        <dbReference type="Google" id="ProtNLM"/>
    </source>
</evidence>
<dbReference type="Proteomes" id="UP001500618">
    <property type="component" value="Unassembled WGS sequence"/>
</dbReference>
<dbReference type="Pfam" id="PF00486">
    <property type="entry name" value="Trans_reg_C"/>
    <property type="match status" value="1"/>
</dbReference>
<dbReference type="InterPro" id="IPR016032">
    <property type="entry name" value="Sig_transdc_resp-reg_C-effctor"/>
</dbReference>
<evidence type="ECO:0000256" key="3">
    <source>
        <dbReference type="ARBA" id="ARBA00023125"/>
    </source>
</evidence>
<keyword evidence="9" id="KW-1185">Reference proteome</keyword>
<feature type="domain" description="Bacterial transcriptional activator" evidence="7">
    <location>
        <begin position="101"/>
        <end position="245"/>
    </location>
</feature>
<keyword evidence="2" id="KW-0805">Transcription regulation</keyword>
<dbReference type="Pfam" id="PF03704">
    <property type="entry name" value="BTAD"/>
    <property type="match status" value="1"/>
</dbReference>
<keyword evidence="4" id="KW-0804">Transcription</keyword>
<comment type="similarity">
    <text evidence="1">Belongs to the AfsR/DnrI/RedD regulatory family.</text>
</comment>
<dbReference type="PANTHER" id="PTHR35807:SF1">
    <property type="entry name" value="TRANSCRIPTIONAL REGULATOR REDD"/>
    <property type="match status" value="1"/>
</dbReference>
<comment type="caution">
    <text evidence="8">The sequence shown here is derived from an EMBL/GenBank/DDBJ whole genome shotgun (WGS) entry which is preliminary data.</text>
</comment>
<dbReference type="InterPro" id="IPR001867">
    <property type="entry name" value="OmpR/PhoB-type_DNA-bd"/>
</dbReference>
<keyword evidence="5" id="KW-0472">Membrane</keyword>
<dbReference type="Gene3D" id="1.25.40.10">
    <property type="entry name" value="Tetratricopeptide repeat domain"/>
    <property type="match status" value="1"/>
</dbReference>
<accession>A0ABN2G327</accession>
<evidence type="ECO:0000256" key="1">
    <source>
        <dbReference type="ARBA" id="ARBA00005820"/>
    </source>
</evidence>
<dbReference type="Gene3D" id="1.10.10.10">
    <property type="entry name" value="Winged helix-like DNA-binding domain superfamily/Winged helix DNA-binding domain"/>
    <property type="match status" value="1"/>
</dbReference>
<dbReference type="InterPro" id="IPR036388">
    <property type="entry name" value="WH-like_DNA-bd_sf"/>
</dbReference>
<dbReference type="SMART" id="SM00862">
    <property type="entry name" value="Trans_reg_C"/>
    <property type="match status" value="1"/>
</dbReference>
<dbReference type="PANTHER" id="PTHR35807">
    <property type="entry name" value="TRANSCRIPTIONAL REGULATOR REDD-RELATED"/>
    <property type="match status" value="1"/>
</dbReference>